<feature type="compositionally biased region" description="Gly residues" evidence="2">
    <location>
        <begin position="1"/>
        <end position="28"/>
    </location>
</feature>
<dbReference type="NCBIfam" id="TIGR01643">
    <property type="entry name" value="YD_repeat_2x"/>
    <property type="match status" value="7"/>
</dbReference>
<feature type="domain" description="Teneurin-like YD-shell" evidence="4">
    <location>
        <begin position="561"/>
        <end position="656"/>
    </location>
</feature>
<dbReference type="Gene3D" id="2.180.10.10">
    <property type="entry name" value="RHS repeat-associated core"/>
    <property type="match status" value="2"/>
</dbReference>
<dbReference type="Pfam" id="PF25023">
    <property type="entry name" value="TEN_YD-shell"/>
    <property type="match status" value="2"/>
</dbReference>
<feature type="region of interest" description="Disordered" evidence="2">
    <location>
        <begin position="1"/>
        <end position="39"/>
    </location>
</feature>
<proteinExistence type="predicted"/>
<dbReference type="Pfam" id="PF20148">
    <property type="entry name" value="DUF6531"/>
    <property type="match status" value="1"/>
</dbReference>
<protein>
    <submittedName>
        <fullName evidence="5">Uncharacterized protein</fullName>
    </submittedName>
</protein>
<dbReference type="InterPro" id="IPR056823">
    <property type="entry name" value="TEN-like_YD-shell"/>
</dbReference>
<keyword evidence="1" id="KW-0677">Repeat</keyword>
<gene>
    <name evidence="5" type="ORF">BE08_01460</name>
</gene>
<dbReference type="InterPro" id="IPR006530">
    <property type="entry name" value="YD"/>
</dbReference>
<dbReference type="InterPro" id="IPR022385">
    <property type="entry name" value="Rhs_assc_core"/>
</dbReference>
<dbReference type="EMBL" id="JELY01003254">
    <property type="protein sequence ID" value="KYF50260.1"/>
    <property type="molecule type" value="Genomic_DNA"/>
</dbReference>
<sequence>KGKGQGAKGNKGGEGASGGGKSANGCGTGAPSSNCTSCSNSMQVGDPVDVATGRVFTVPAIDVALPGPLPLSVRRSYSSTARERDVGLGWGWTHSLGWEIAVRRRTVEVWDGDGTMNEFDLPRVGECSLGIDGRILYRKEWGYALFQGGMWRHFTPVDDDGTRHRLFLVEDANENRLWIEYQDGRPYELVDSVGRVVRVRTREDGRILSLGIKNAAQQGAWVVLARYDYDARGDLVRATDADGFETRYTYDEEHRLTSISPPDGLTFHFVYDAEGRCVETWGALPGGAVPGIARSAPAVLADRTTPVKGMFHTRIDFHDDGYREVVDSLRVARVFANPLGLMDKSIANGAVTTRTFDEDGNILSHTDALGATTRWERAFGLVVRETNALGQTTFIQRDDRGRPVEFSDALGTILQTTYDDRGNILSFVFALGDVYTFRRNSRGLPVERADPDGGRCRWEYDDHFNITRVTKPDGTTWSFTYDWLGRVTSFRDSMGLETRYAWDNRRNCVAIFWPYGDVTRMAYDGSGTCVYIANSERASRVEHNGMGQPVKIVHPSGDTTELRYNWQGLVVEVINEKGESMRLDYDPHAQVRELVGFDGRRLRYRYDLMGRLVGYENGLGEKIEYTYDAVGQLVAIAYPDGVTAEFEYDERGQLLSARNDVCELSYALSAGGQRVKEVQRLLGQEFVLERGFDAVRARVGLRTSLGHAERIDRDIVGRPVRKILDGAEVVGFAHDASGNELRRVLAGGAVIESAWSAGRLVGRHVFAGGRSFAGQPEWVGKVRPGTVVSKYFGYTPGGSVSARADLALGSWEYAYDARERVLARRVGGAPVEEFRYDATNNVYEAGAACLYGPGDRLLSRGSTRYVWDDDGRLVEKIEQADGGDRAWRYTWSPAGTLTAVERPDGRITRFFYDPFQRRIARRTDQRRPDGGIALGPVTRFVFDGDFLAHELREEASAAGDPVVHERTYTYDSEGFPLAQRDSRRTDAGWERGAWVFHVNDLIGTPEQLVASDGRVLGQARRTTWGSTTFDAGSQVTTPLRFPGQYAEDDVGLHYNRYRFYDPEVGRYISADPAGGLPDTNYFRYCKNPIAYTDATGLDSAVPHNATATFSNPHANPPIPAGTPVGDGTTGNRSANIVSSPDSRMYDDRYTPHAGHYRDIRDRNLRGGHSAEAADQRAGNSARYSERFPDTEAAAMRNCQQDFPGRLAGGTLTIRGERPPCRRCRGRMEEFAQKNGCRVEYHYPISADPDAPAPHGRGSFVSQGAFTQHPEGARPVENGPVQSRWEHQSATGDKSGNDLERPHTHVTTGYVWGQSDSSWRPSQVKRRSR</sequence>
<organism evidence="5 6">
    <name type="scientific">Sorangium cellulosum</name>
    <name type="common">Polyangium cellulosum</name>
    <dbReference type="NCBI Taxonomy" id="56"/>
    <lineage>
        <taxon>Bacteria</taxon>
        <taxon>Pseudomonadati</taxon>
        <taxon>Myxococcota</taxon>
        <taxon>Polyangia</taxon>
        <taxon>Polyangiales</taxon>
        <taxon>Polyangiaceae</taxon>
        <taxon>Sorangium</taxon>
    </lineage>
</organism>
<feature type="compositionally biased region" description="Basic and acidic residues" evidence="2">
    <location>
        <begin position="1143"/>
        <end position="1164"/>
    </location>
</feature>
<feature type="region of interest" description="Disordered" evidence="2">
    <location>
        <begin position="1250"/>
        <end position="1328"/>
    </location>
</feature>
<dbReference type="InterPro" id="IPR027472">
    <property type="entry name" value="Pput2613-NH3ase"/>
</dbReference>
<feature type="compositionally biased region" description="Polar residues" evidence="2">
    <location>
        <begin position="1129"/>
        <end position="1141"/>
    </location>
</feature>
<dbReference type="InterPro" id="IPR050708">
    <property type="entry name" value="T6SS_VgrG/RHS"/>
</dbReference>
<evidence type="ECO:0000259" key="4">
    <source>
        <dbReference type="Pfam" id="PF25023"/>
    </source>
</evidence>
<evidence type="ECO:0000313" key="6">
    <source>
        <dbReference type="Proteomes" id="UP000075420"/>
    </source>
</evidence>
<accession>A0A150P3K3</accession>
<evidence type="ECO:0000256" key="1">
    <source>
        <dbReference type="ARBA" id="ARBA00022737"/>
    </source>
</evidence>
<name>A0A150P3K3_SORCE</name>
<dbReference type="InterPro" id="IPR045351">
    <property type="entry name" value="DUF6531"/>
</dbReference>
<dbReference type="Proteomes" id="UP000075420">
    <property type="component" value="Unassembled WGS sequence"/>
</dbReference>
<dbReference type="PANTHER" id="PTHR32305">
    <property type="match status" value="1"/>
</dbReference>
<dbReference type="Pfam" id="PF14427">
    <property type="entry name" value="Pput2613-deam"/>
    <property type="match status" value="1"/>
</dbReference>
<feature type="domain" description="Teneurin-like YD-shell" evidence="4">
    <location>
        <begin position="810"/>
        <end position="1071"/>
    </location>
</feature>
<dbReference type="InterPro" id="IPR031325">
    <property type="entry name" value="RHS_repeat"/>
</dbReference>
<feature type="region of interest" description="Disordered" evidence="2">
    <location>
        <begin position="1107"/>
        <end position="1182"/>
    </location>
</feature>
<feature type="domain" description="DUF6531" evidence="3">
    <location>
        <begin position="45"/>
        <end position="119"/>
    </location>
</feature>
<evidence type="ECO:0000256" key="2">
    <source>
        <dbReference type="SAM" id="MobiDB-lite"/>
    </source>
</evidence>
<reference evidence="5 6" key="1">
    <citation type="submission" date="2014-02" db="EMBL/GenBank/DDBJ databases">
        <title>The small core and large imbalanced accessory genome model reveals a collaborative survival strategy of Sorangium cellulosum strains in nature.</title>
        <authorList>
            <person name="Han K."/>
            <person name="Peng R."/>
            <person name="Blom J."/>
            <person name="Li Y.-Z."/>
        </authorList>
    </citation>
    <scope>NUCLEOTIDE SEQUENCE [LARGE SCALE GENOMIC DNA]</scope>
    <source>
        <strain evidence="5 6">So0157-25</strain>
    </source>
</reference>
<feature type="non-terminal residue" evidence="5">
    <location>
        <position position="1"/>
    </location>
</feature>
<evidence type="ECO:0000259" key="3">
    <source>
        <dbReference type="Pfam" id="PF20148"/>
    </source>
</evidence>
<dbReference type="Pfam" id="PF05593">
    <property type="entry name" value="RHS_repeat"/>
    <property type="match status" value="2"/>
</dbReference>
<evidence type="ECO:0000313" key="5">
    <source>
        <dbReference type="EMBL" id="KYF50260.1"/>
    </source>
</evidence>
<comment type="caution">
    <text evidence="5">The sequence shown here is derived from an EMBL/GenBank/DDBJ whole genome shotgun (WGS) entry which is preliminary data.</text>
</comment>
<dbReference type="PANTHER" id="PTHR32305:SF15">
    <property type="entry name" value="PROTEIN RHSA-RELATED"/>
    <property type="match status" value="1"/>
</dbReference>
<dbReference type="NCBIfam" id="TIGR03696">
    <property type="entry name" value="Rhs_assc_core"/>
    <property type="match status" value="1"/>
</dbReference>